<feature type="transmembrane region" description="Helical" evidence="7">
    <location>
        <begin position="155"/>
        <end position="178"/>
    </location>
</feature>
<evidence type="ECO:0000313" key="10">
    <source>
        <dbReference type="Proteomes" id="UP000319852"/>
    </source>
</evidence>
<evidence type="ECO:0000256" key="6">
    <source>
        <dbReference type="ARBA" id="ARBA00023136"/>
    </source>
</evidence>
<name>A0A517MUT6_9BACT</name>
<keyword evidence="10" id="KW-1185">Reference proteome</keyword>
<organism evidence="9 10">
    <name type="scientific">Adhaeretor mobilis</name>
    <dbReference type="NCBI Taxonomy" id="1930276"/>
    <lineage>
        <taxon>Bacteria</taxon>
        <taxon>Pseudomonadati</taxon>
        <taxon>Planctomycetota</taxon>
        <taxon>Planctomycetia</taxon>
        <taxon>Pirellulales</taxon>
        <taxon>Lacipirellulaceae</taxon>
        <taxon>Adhaeretor</taxon>
    </lineage>
</organism>
<dbReference type="InterPro" id="IPR003004">
    <property type="entry name" value="GspF/PilC"/>
</dbReference>
<evidence type="ECO:0000256" key="1">
    <source>
        <dbReference type="ARBA" id="ARBA00004651"/>
    </source>
</evidence>
<keyword evidence="4 7" id="KW-0812">Transmembrane</keyword>
<evidence type="ECO:0000256" key="7">
    <source>
        <dbReference type="SAM" id="Phobius"/>
    </source>
</evidence>
<dbReference type="RefSeq" id="WP_145059844.1">
    <property type="nucleotide sequence ID" value="NZ_CP036263.1"/>
</dbReference>
<dbReference type="InterPro" id="IPR042094">
    <property type="entry name" value="T2SS_GspF_sf"/>
</dbReference>
<feature type="transmembrane region" description="Helical" evidence="7">
    <location>
        <begin position="302"/>
        <end position="330"/>
    </location>
</feature>
<dbReference type="PANTHER" id="PTHR30012:SF0">
    <property type="entry name" value="TYPE II SECRETION SYSTEM PROTEIN F-RELATED"/>
    <property type="match status" value="1"/>
</dbReference>
<dbReference type="Gene3D" id="1.20.81.30">
    <property type="entry name" value="Type II secretion system (T2SS), domain F"/>
    <property type="match status" value="2"/>
</dbReference>
<keyword evidence="5 7" id="KW-1133">Transmembrane helix</keyword>
<dbReference type="GO" id="GO:0005886">
    <property type="term" value="C:plasma membrane"/>
    <property type="evidence" value="ECO:0007669"/>
    <property type="project" value="UniProtKB-SubCell"/>
</dbReference>
<feature type="transmembrane region" description="Helical" evidence="7">
    <location>
        <begin position="114"/>
        <end position="135"/>
    </location>
</feature>
<protein>
    <submittedName>
        <fullName evidence="9">Type II secretion system protein F</fullName>
    </submittedName>
</protein>
<sequence>MFSPRIHLKPLTALCHRLGTATSAGLEDQRIWRDESARGNSAQQRHVGMVADRLARNISLPEALRGTDDYFPPLFRQLVEVGEMTGRLDLTFKQLAQHYDRTLKAKREFWSAMAWPLLQLGMAAMVVGLLIWIMGFMPSGGPNSPRIDLLGFGLIGTRGLMIYLTFLTFVGAALILIFESARRGAVWTQALQRIALQVPAIGGALKTLALSRLTWALQLVFDTPMDLRKALPLALEATGNNHYAQHGPAIAESVQAGDDIATAFSKTGVFPPDFLDAIAVGEQSGMLAETMRRQAKEYREKAASAISILANVFGYAVWLVVAAVIILLIFRLFSFYVGAIQDASKI</sequence>
<reference evidence="9 10" key="1">
    <citation type="submission" date="2019-02" db="EMBL/GenBank/DDBJ databases">
        <title>Deep-cultivation of Planctomycetes and their phenomic and genomic characterization uncovers novel biology.</title>
        <authorList>
            <person name="Wiegand S."/>
            <person name="Jogler M."/>
            <person name="Boedeker C."/>
            <person name="Pinto D."/>
            <person name="Vollmers J."/>
            <person name="Rivas-Marin E."/>
            <person name="Kohn T."/>
            <person name="Peeters S.H."/>
            <person name="Heuer A."/>
            <person name="Rast P."/>
            <person name="Oberbeckmann S."/>
            <person name="Bunk B."/>
            <person name="Jeske O."/>
            <person name="Meyerdierks A."/>
            <person name="Storesund J.E."/>
            <person name="Kallscheuer N."/>
            <person name="Luecker S."/>
            <person name="Lage O.M."/>
            <person name="Pohl T."/>
            <person name="Merkel B.J."/>
            <person name="Hornburger P."/>
            <person name="Mueller R.-W."/>
            <person name="Bruemmer F."/>
            <person name="Labrenz M."/>
            <person name="Spormann A.M."/>
            <person name="Op den Camp H."/>
            <person name="Overmann J."/>
            <person name="Amann R."/>
            <person name="Jetten M.S.M."/>
            <person name="Mascher T."/>
            <person name="Medema M.H."/>
            <person name="Devos D.P."/>
            <person name="Kaster A.-K."/>
            <person name="Ovreas L."/>
            <person name="Rohde M."/>
            <person name="Galperin M.Y."/>
            <person name="Jogler C."/>
        </authorList>
    </citation>
    <scope>NUCLEOTIDE SEQUENCE [LARGE SCALE GENOMIC DNA]</scope>
    <source>
        <strain evidence="9 10">HG15A2</strain>
    </source>
</reference>
<dbReference type="EMBL" id="CP036263">
    <property type="protein sequence ID" value="QDS98629.1"/>
    <property type="molecule type" value="Genomic_DNA"/>
</dbReference>
<gene>
    <name evidence="9" type="primary">epsF_3</name>
    <name evidence="9" type="ORF">HG15A2_19100</name>
</gene>
<evidence type="ECO:0000256" key="3">
    <source>
        <dbReference type="ARBA" id="ARBA00022475"/>
    </source>
</evidence>
<feature type="domain" description="Type II secretion system protein GspF" evidence="8">
    <location>
        <begin position="30"/>
        <end position="134"/>
    </location>
</feature>
<evidence type="ECO:0000256" key="5">
    <source>
        <dbReference type="ARBA" id="ARBA00022989"/>
    </source>
</evidence>
<evidence type="ECO:0000256" key="4">
    <source>
        <dbReference type="ARBA" id="ARBA00022692"/>
    </source>
</evidence>
<dbReference type="KEGG" id="amob:HG15A2_19100"/>
<keyword evidence="3" id="KW-1003">Cell membrane</keyword>
<comment type="similarity">
    <text evidence="2">Belongs to the GSP F family.</text>
</comment>
<dbReference type="Pfam" id="PF00482">
    <property type="entry name" value="T2SSF"/>
    <property type="match status" value="2"/>
</dbReference>
<proteinExistence type="inferred from homology"/>
<comment type="subcellular location">
    <subcellularLocation>
        <location evidence="1">Cell membrane</location>
        <topology evidence="1">Multi-pass membrane protein</topology>
    </subcellularLocation>
</comment>
<dbReference type="InterPro" id="IPR018076">
    <property type="entry name" value="T2SS_GspF_dom"/>
</dbReference>
<dbReference type="OrthoDB" id="211600at2"/>
<dbReference type="PANTHER" id="PTHR30012">
    <property type="entry name" value="GENERAL SECRETION PATHWAY PROTEIN"/>
    <property type="match status" value="1"/>
</dbReference>
<dbReference type="Proteomes" id="UP000319852">
    <property type="component" value="Chromosome"/>
</dbReference>
<evidence type="ECO:0000313" key="9">
    <source>
        <dbReference type="EMBL" id="QDS98629.1"/>
    </source>
</evidence>
<accession>A0A517MUT6</accession>
<keyword evidence="6 7" id="KW-0472">Membrane</keyword>
<dbReference type="AlphaFoldDB" id="A0A517MUT6"/>
<evidence type="ECO:0000256" key="2">
    <source>
        <dbReference type="ARBA" id="ARBA00005745"/>
    </source>
</evidence>
<evidence type="ECO:0000259" key="8">
    <source>
        <dbReference type="Pfam" id="PF00482"/>
    </source>
</evidence>
<feature type="domain" description="Type II secretion system protein GspF" evidence="8">
    <location>
        <begin position="225"/>
        <end position="330"/>
    </location>
</feature>